<evidence type="ECO:0000313" key="1">
    <source>
        <dbReference type="EMBL" id="KZT32119.1"/>
    </source>
</evidence>
<reference evidence="1 2" key="1">
    <citation type="journal article" date="2016" name="Mol. Biol. Evol.">
        <title>Comparative Genomics of Early-Diverging Mushroom-Forming Fungi Provides Insights into the Origins of Lignocellulose Decay Capabilities.</title>
        <authorList>
            <person name="Nagy L.G."/>
            <person name="Riley R."/>
            <person name="Tritt A."/>
            <person name="Adam C."/>
            <person name="Daum C."/>
            <person name="Floudas D."/>
            <person name="Sun H."/>
            <person name="Yadav J.S."/>
            <person name="Pangilinan J."/>
            <person name="Larsson K.H."/>
            <person name="Matsuura K."/>
            <person name="Barry K."/>
            <person name="Labutti K."/>
            <person name="Kuo R."/>
            <person name="Ohm R.A."/>
            <person name="Bhattacharya S.S."/>
            <person name="Shirouzu T."/>
            <person name="Yoshinaga Y."/>
            <person name="Martin F.M."/>
            <person name="Grigoriev I.V."/>
            <person name="Hibbett D.S."/>
        </authorList>
    </citation>
    <scope>NUCLEOTIDE SEQUENCE [LARGE SCALE GENOMIC DNA]</scope>
    <source>
        <strain evidence="1 2">HHB10207 ss-3</strain>
    </source>
</reference>
<sequence>MENLKNACVQLLASDTSIRVKATMEGQLSRLVAWFKGEGDDGGWQIRTSLLEMLIGQFGLLSPEHFPSLVYLTSILDDNEDLVAISVLPSEECIAHLFCNFDQPQKLGERGELFYTAVKLCDLLLDDEKEDEAS</sequence>
<dbReference type="Proteomes" id="UP000076798">
    <property type="component" value="Unassembled WGS sequence"/>
</dbReference>
<name>A0A165XEU5_9AGAM</name>
<accession>A0A165XEU5</accession>
<dbReference type="AlphaFoldDB" id="A0A165XEU5"/>
<dbReference type="EMBL" id="KV428384">
    <property type="protein sequence ID" value="KZT32119.1"/>
    <property type="molecule type" value="Genomic_DNA"/>
</dbReference>
<protein>
    <submittedName>
        <fullName evidence="1">Uncharacterized protein</fullName>
    </submittedName>
</protein>
<evidence type="ECO:0000313" key="2">
    <source>
        <dbReference type="Proteomes" id="UP000076798"/>
    </source>
</evidence>
<keyword evidence="2" id="KW-1185">Reference proteome</keyword>
<proteinExistence type="predicted"/>
<organism evidence="1 2">
    <name type="scientific">Sistotremastrum suecicum HHB10207 ss-3</name>
    <dbReference type="NCBI Taxonomy" id="1314776"/>
    <lineage>
        <taxon>Eukaryota</taxon>
        <taxon>Fungi</taxon>
        <taxon>Dikarya</taxon>
        <taxon>Basidiomycota</taxon>
        <taxon>Agaricomycotina</taxon>
        <taxon>Agaricomycetes</taxon>
        <taxon>Sistotremastrales</taxon>
        <taxon>Sistotremastraceae</taxon>
        <taxon>Sistotremastrum</taxon>
    </lineage>
</organism>
<gene>
    <name evidence="1" type="ORF">SISSUDRAFT_1055970</name>
</gene>